<dbReference type="Proteomes" id="UP000008953">
    <property type="component" value="Chromosome"/>
</dbReference>
<proteinExistence type="predicted"/>
<sequence length="27" mass="3425">MFQFFSSLLYHKFFKIKRYSLVKSSYE</sequence>
<organism evidence="1 2">
    <name type="scientific">Roseburia intestinalis XB6B4</name>
    <dbReference type="NCBI Taxonomy" id="718255"/>
    <lineage>
        <taxon>Bacteria</taxon>
        <taxon>Bacillati</taxon>
        <taxon>Bacillota</taxon>
        <taxon>Clostridia</taxon>
        <taxon>Lachnospirales</taxon>
        <taxon>Lachnospiraceae</taxon>
        <taxon>Roseburia</taxon>
    </lineage>
</organism>
<accession>D4L2M9</accession>
<dbReference type="KEGG" id="rix:RO1_36160"/>
<gene>
    <name evidence="1" type="ORF">RO1_36160</name>
</gene>
<evidence type="ECO:0000313" key="2">
    <source>
        <dbReference type="Proteomes" id="UP000008953"/>
    </source>
</evidence>
<name>D4L2M9_9FIRM</name>
<protein>
    <submittedName>
        <fullName evidence="1">Uncharacterized protein</fullName>
    </submittedName>
</protein>
<reference evidence="1 2" key="1">
    <citation type="submission" date="2010-03" db="EMBL/GenBank/DDBJ databases">
        <title>The genome sequence of Roseburia intestinalis XB6B4.</title>
        <authorList>
            <consortium name="metaHIT consortium -- http://www.metahit.eu/"/>
            <person name="Pajon A."/>
            <person name="Turner K."/>
            <person name="Parkhill J."/>
            <person name="Bernalier A."/>
        </authorList>
    </citation>
    <scope>NUCLEOTIDE SEQUENCE [LARGE SCALE GENOMIC DNA]</scope>
    <source>
        <strain evidence="1 2">XB6B4</strain>
    </source>
</reference>
<dbReference type="AlphaFoldDB" id="D4L2M9"/>
<dbReference type="EMBL" id="FP929050">
    <property type="protein sequence ID" value="CBL13869.1"/>
    <property type="molecule type" value="Genomic_DNA"/>
</dbReference>
<dbReference type="HOGENOM" id="CLU_3414997_0_0_9"/>
<reference evidence="1 2" key="2">
    <citation type="submission" date="2010-03" db="EMBL/GenBank/DDBJ databases">
        <authorList>
            <person name="Pajon A."/>
        </authorList>
    </citation>
    <scope>NUCLEOTIDE SEQUENCE [LARGE SCALE GENOMIC DNA]</scope>
    <source>
        <strain evidence="1 2">XB6B4</strain>
    </source>
</reference>
<evidence type="ECO:0000313" key="1">
    <source>
        <dbReference type="EMBL" id="CBL13869.1"/>
    </source>
</evidence>